<keyword evidence="2" id="KW-1185">Reference proteome</keyword>
<name>A0A8J5TDH8_ZIZPA</name>
<protein>
    <submittedName>
        <fullName evidence="1">Uncharacterized protein</fullName>
    </submittedName>
</protein>
<sequence length="155" mass="17633">MPCLPTLHVVYHASPRARLPLTSRLLCHRPPQPRGAQELEVVTSRCIRAGGFVVELRAMMRKIGYLLQSEFEGLEFAVGAYRRWRVTVLIPGGRTDLPILEYGGEGADFRVAVQVASFWALLDLRHAHDEKLRTIAFRSHPARQEGEFFSLFYNT</sequence>
<proteinExistence type="predicted"/>
<reference evidence="1" key="2">
    <citation type="submission" date="2021-02" db="EMBL/GenBank/DDBJ databases">
        <authorList>
            <person name="Kimball J.A."/>
            <person name="Haas M.W."/>
            <person name="Macchietto M."/>
            <person name="Kono T."/>
            <person name="Duquette J."/>
            <person name="Shao M."/>
        </authorList>
    </citation>
    <scope>NUCLEOTIDE SEQUENCE</scope>
    <source>
        <tissue evidence="1">Fresh leaf tissue</tissue>
    </source>
</reference>
<evidence type="ECO:0000313" key="2">
    <source>
        <dbReference type="Proteomes" id="UP000729402"/>
    </source>
</evidence>
<organism evidence="1 2">
    <name type="scientific">Zizania palustris</name>
    <name type="common">Northern wild rice</name>
    <dbReference type="NCBI Taxonomy" id="103762"/>
    <lineage>
        <taxon>Eukaryota</taxon>
        <taxon>Viridiplantae</taxon>
        <taxon>Streptophyta</taxon>
        <taxon>Embryophyta</taxon>
        <taxon>Tracheophyta</taxon>
        <taxon>Spermatophyta</taxon>
        <taxon>Magnoliopsida</taxon>
        <taxon>Liliopsida</taxon>
        <taxon>Poales</taxon>
        <taxon>Poaceae</taxon>
        <taxon>BOP clade</taxon>
        <taxon>Oryzoideae</taxon>
        <taxon>Oryzeae</taxon>
        <taxon>Zizaniinae</taxon>
        <taxon>Zizania</taxon>
    </lineage>
</organism>
<evidence type="ECO:0000313" key="1">
    <source>
        <dbReference type="EMBL" id="KAG8083647.1"/>
    </source>
</evidence>
<comment type="caution">
    <text evidence="1">The sequence shown here is derived from an EMBL/GenBank/DDBJ whole genome shotgun (WGS) entry which is preliminary data.</text>
</comment>
<dbReference type="AlphaFoldDB" id="A0A8J5TDH8"/>
<accession>A0A8J5TDH8</accession>
<dbReference type="EMBL" id="JAAALK010000084">
    <property type="protein sequence ID" value="KAG8083647.1"/>
    <property type="molecule type" value="Genomic_DNA"/>
</dbReference>
<gene>
    <name evidence="1" type="ORF">GUJ93_ZPchr0016g2622</name>
</gene>
<reference evidence="1" key="1">
    <citation type="journal article" date="2021" name="bioRxiv">
        <title>Whole Genome Assembly and Annotation of Northern Wild Rice, Zizania palustris L., Supports a Whole Genome Duplication in the Zizania Genus.</title>
        <authorList>
            <person name="Haas M."/>
            <person name="Kono T."/>
            <person name="Macchietto M."/>
            <person name="Millas R."/>
            <person name="McGilp L."/>
            <person name="Shao M."/>
            <person name="Duquette J."/>
            <person name="Hirsch C.N."/>
            <person name="Kimball J."/>
        </authorList>
    </citation>
    <scope>NUCLEOTIDE SEQUENCE</scope>
    <source>
        <tissue evidence="1">Fresh leaf tissue</tissue>
    </source>
</reference>
<dbReference type="Proteomes" id="UP000729402">
    <property type="component" value="Unassembled WGS sequence"/>
</dbReference>